<gene>
    <name evidence="2" type="ORF">M0R45_015690</name>
</gene>
<feature type="region of interest" description="Disordered" evidence="1">
    <location>
        <begin position="65"/>
        <end position="87"/>
    </location>
</feature>
<dbReference type="EMBL" id="JBEDUW010000003">
    <property type="protein sequence ID" value="KAK9938980.1"/>
    <property type="molecule type" value="Genomic_DNA"/>
</dbReference>
<feature type="compositionally biased region" description="Low complexity" evidence="1">
    <location>
        <begin position="65"/>
        <end position="74"/>
    </location>
</feature>
<sequence>MNPCSLPLDTNIIITVLTISITVANPTQPVVSNRHEFHDAPCSTDDATSQLLCPDSHRTTMISLSPCASSSPSPVLKQDAVVDPAVP</sequence>
<evidence type="ECO:0000313" key="2">
    <source>
        <dbReference type="EMBL" id="KAK9938980.1"/>
    </source>
</evidence>
<comment type="caution">
    <text evidence="2">The sequence shown here is derived from an EMBL/GenBank/DDBJ whole genome shotgun (WGS) entry which is preliminary data.</text>
</comment>
<evidence type="ECO:0000256" key="1">
    <source>
        <dbReference type="SAM" id="MobiDB-lite"/>
    </source>
</evidence>
<accession>A0AAW1XSD0</accession>
<organism evidence="2 3">
    <name type="scientific">Rubus argutus</name>
    <name type="common">Southern blackberry</name>
    <dbReference type="NCBI Taxonomy" id="59490"/>
    <lineage>
        <taxon>Eukaryota</taxon>
        <taxon>Viridiplantae</taxon>
        <taxon>Streptophyta</taxon>
        <taxon>Embryophyta</taxon>
        <taxon>Tracheophyta</taxon>
        <taxon>Spermatophyta</taxon>
        <taxon>Magnoliopsida</taxon>
        <taxon>eudicotyledons</taxon>
        <taxon>Gunneridae</taxon>
        <taxon>Pentapetalae</taxon>
        <taxon>rosids</taxon>
        <taxon>fabids</taxon>
        <taxon>Rosales</taxon>
        <taxon>Rosaceae</taxon>
        <taxon>Rosoideae</taxon>
        <taxon>Rosoideae incertae sedis</taxon>
        <taxon>Rubus</taxon>
    </lineage>
</organism>
<reference evidence="2 3" key="1">
    <citation type="journal article" date="2023" name="G3 (Bethesda)">
        <title>A chromosome-length genome assembly and annotation of blackberry (Rubus argutus, cv. 'Hillquist').</title>
        <authorList>
            <person name="Bruna T."/>
            <person name="Aryal R."/>
            <person name="Dudchenko O."/>
            <person name="Sargent D.J."/>
            <person name="Mead D."/>
            <person name="Buti M."/>
            <person name="Cavallini A."/>
            <person name="Hytonen T."/>
            <person name="Andres J."/>
            <person name="Pham M."/>
            <person name="Weisz D."/>
            <person name="Mascagni F."/>
            <person name="Usai G."/>
            <person name="Natali L."/>
            <person name="Bassil N."/>
            <person name="Fernandez G.E."/>
            <person name="Lomsadze A."/>
            <person name="Armour M."/>
            <person name="Olukolu B."/>
            <person name="Poorten T."/>
            <person name="Britton C."/>
            <person name="Davik J."/>
            <person name="Ashrafi H."/>
            <person name="Aiden E.L."/>
            <person name="Borodovsky M."/>
            <person name="Worthington M."/>
        </authorList>
    </citation>
    <scope>NUCLEOTIDE SEQUENCE [LARGE SCALE GENOMIC DNA]</scope>
    <source>
        <strain evidence="2">PI 553951</strain>
    </source>
</reference>
<evidence type="ECO:0000313" key="3">
    <source>
        <dbReference type="Proteomes" id="UP001457282"/>
    </source>
</evidence>
<name>A0AAW1XSD0_RUBAR</name>
<protein>
    <submittedName>
        <fullName evidence="2">Uncharacterized protein</fullName>
    </submittedName>
</protein>
<proteinExistence type="predicted"/>
<dbReference type="Proteomes" id="UP001457282">
    <property type="component" value="Unassembled WGS sequence"/>
</dbReference>
<dbReference type="AlphaFoldDB" id="A0AAW1XSD0"/>
<keyword evidence="3" id="KW-1185">Reference proteome</keyword>